<reference evidence="6" key="1">
    <citation type="submission" date="2018-03" db="EMBL/GenBank/DDBJ databases">
        <authorList>
            <person name="Guldener U."/>
        </authorList>
    </citation>
    <scope>NUCLEOTIDE SEQUENCE</scope>
</reference>
<evidence type="ECO:0000256" key="1">
    <source>
        <dbReference type="ARBA" id="ARBA00022737"/>
    </source>
</evidence>
<comment type="caution">
    <text evidence="3">Lacks conserved residue(s) required for the propagation of feature annotation.</text>
</comment>
<keyword evidence="1" id="KW-0677">Repeat</keyword>
<dbReference type="GO" id="GO:0046486">
    <property type="term" value="P:glycerolipid metabolic process"/>
    <property type="evidence" value="ECO:0007669"/>
    <property type="project" value="UniProtKB-ARBA"/>
</dbReference>
<sequence length="1730" mass="193262">MEEAVKKIIESETGSSSTSLKSGDETECKTECKAFVCTISKKDATRIHLFRSYEIDNDSEHPCKIWEAIRATSAAPTYFEPISIGRPGMTEEFIDGGVGCNNPILVLHVEAGRVFDSTRKVACILSIGTGTKGPLMLDEPGFLDEIGLHRDIVKLLKRLAVTSDGAAQAMDEKYKDIKNLYFRFSVEQGLASVKLGDWEKLVEIGVQTRAYLKSPGVDEKIDLAARAIIGSKDGETDSYYTVGHLSENLKTVMEAERHKQMSSPSWFLSGRTRVNPARSYDENLAKRFAHDKSNYESCSWIFNHPSFLTYKNDNARVILSLVGQPGSGKSVLAAAIIDHLKTKVGGSHTLFFFCQNHPSRTTFGDLLSGLLSQMEKWEEPAAVRAMDEFKAQFPDRQESELLNLFHRCLAAVKKKVYIILDDIKACDSLPFNIIRLLSSQGGVGDQLLSSVMLTFQPCEDAIISPAVANSHCPDKIQTLSIDLPTDESRQDFDQYVRHSIDTVAESLRWLTPQMRQDMSTAVQKGAGGLFLLVDLVYKELLCNPPSSLGDFKNTVERTIAGSLEMVYKRQLEEVKRKRKGVEVYLWAYAARRLLSWDEIKAGMAIVDGQYREEEMIQQAPEKFLHDACGHLLELTEDREPLVRLINPTVKEALDGEPGRVIGIPSAQRLVATKLLDILMFPDIPDFSEDPKNVTAAIFEYVKKPGRQIYEYAVLNWYKHVRFNEPDGEGDLRSKLERFLKSSASLSWLVAILEYIGAGNREVPSIVDLVQDVTTSLLCWRPADQSPDETGAEFGKLLDSWTSDLRRIFVDWHAVFEKRRGSLFSLIPELFPPGSLFRELLEQHAGRSSRLILFNGGVLNTRSTLKPTWANSVFSVDEVRHLAFACSNGYLQCYHVSTGIQVMEVPLSDSGADHPETPPLYLHKAVVSFDKRFMALLFIDVPARVDGIMLDSITNIRDGLHIVLTDAATYSGSWKFEEPTDEYKMPKFLKRLGIPGLLFRLYLVELHCDQLSGTRIFSCAPGRSSYLVDSRKTFARWRVDDPDFLAFSHDGITLHSPFGTVSLENGALSPRVPQEFDKSDLRSVKLTDDCSSLVAVKSRKLLQVLNAADGSLREEIEVPFSGILNILGVSSSGRYVAILSARDNGTGRANNRGSQKKACVRYISIYDGREKRWVDILVLASPRSQKKSLAFQDGPSPFRATFAVEGEEKTEPKGILTQSSNSGLKIISLSDNLCSATVCCSGEFKTVKIDDFSTFSAGIIRRATDASTVEIGEGSSISAQTILKLDHASVYRMQLEQAQSETSENSDHVNSKHLLVIEGLGPYDMCPFKVEVHGISGLNPCQDLSEGPLLAMAEDGWVLLGSSEFWIPVEEPDDSPIESDKSEYLTKLITTFKQSYRPFYDSTIDRTTSPGTSEPVPPPTKAPRGVGTPLNLSTELQSYAIFDSQHDPVDVHHHHHHDKTPPLAIFLARIVLGRHMSSRQPLVVTDNYKDLMSGSLVAPEQLEDFLRNYEADADKRCWENVTREFFERLFEEKEGDPELEAAIQFHSVDELMAALEDFRPYLDDLESDNGDKRTGIGVAVPILVNSFYFDGNSSDRPPKGLVGWTSAHDIAWMEQDVDLLFGNLMRGDSNRKVYLFPSMKTLNNKLGFTWELEDASDMTDAGTKLVFREDAAGPTEDQQQLEVDRKCPVKTFQELRWQLNKTRRKQRAQKQIEGDDLGVLLVAALTHAASI</sequence>
<evidence type="ECO:0000259" key="5">
    <source>
        <dbReference type="PROSITE" id="PS51635"/>
    </source>
</evidence>
<name>A0AAE8MXF4_9PEZI</name>
<evidence type="ECO:0000313" key="6">
    <source>
        <dbReference type="EMBL" id="SPO02541.1"/>
    </source>
</evidence>
<dbReference type="SUPFAM" id="SSF52540">
    <property type="entry name" value="P-loop containing nucleoside triphosphate hydrolases"/>
    <property type="match status" value="1"/>
</dbReference>
<feature type="domain" description="PNPLA" evidence="5">
    <location>
        <begin position="1"/>
        <end position="108"/>
    </location>
</feature>
<dbReference type="PROSITE" id="PS51635">
    <property type="entry name" value="PNPLA"/>
    <property type="match status" value="1"/>
</dbReference>
<accession>A0AAE8MXF4</accession>
<evidence type="ECO:0000256" key="4">
    <source>
        <dbReference type="SAM" id="MobiDB-lite"/>
    </source>
</evidence>
<evidence type="ECO:0000256" key="3">
    <source>
        <dbReference type="PROSITE-ProRule" id="PRU01161"/>
    </source>
</evidence>
<organism evidence="6 7">
    <name type="scientific">Cephalotrichum gorgonifer</name>
    <dbReference type="NCBI Taxonomy" id="2041049"/>
    <lineage>
        <taxon>Eukaryota</taxon>
        <taxon>Fungi</taxon>
        <taxon>Dikarya</taxon>
        <taxon>Ascomycota</taxon>
        <taxon>Pezizomycotina</taxon>
        <taxon>Sordariomycetes</taxon>
        <taxon>Hypocreomycetidae</taxon>
        <taxon>Microascales</taxon>
        <taxon>Microascaceae</taxon>
        <taxon>Cephalotrichum</taxon>
    </lineage>
</organism>
<dbReference type="SUPFAM" id="SSF52151">
    <property type="entry name" value="FabD/lysophospholipase-like"/>
    <property type="match status" value="1"/>
</dbReference>
<dbReference type="InterPro" id="IPR016035">
    <property type="entry name" value="Acyl_Trfase/lysoPLipase"/>
</dbReference>
<dbReference type="InterPro" id="IPR002641">
    <property type="entry name" value="PNPLA_dom"/>
</dbReference>
<dbReference type="InterPro" id="IPR027417">
    <property type="entry name" value="P-loop_NTPase"/>
</dbReference>
<dbReference type="SUPFAM" id="SSF50998">
    <property type="entry name" value="Quinoprotein alcohol dehydrogenase-like"/>
    <property type="match status" value="1"/>
</dbReference>
<gene>
    <name evidence="6" type="ORF">DNG_05214</name>
</gene>
<dbReference type="InterPro" id="IPR011047">
    <property type="entry name" value="Quinoprotein_ADH-like_sf"/>
</dbReference>
<feature type="region of interest" description="Disordered" evidence="4">
    <location>
        <begin position="1"/>
        <end position="23"/>
    </location>
</feature>
<dbReference type="Pfam" id="PF01734">
    <property type="entry name" value="Patatin"/>
    <property type="match status" value="1"/>
</dbReference>
<dbReference type="InterPro" id="IPR056884">
    <property type="entry name" value="NPHP3-like_N"/>
</dbReference>
<feature type="compositionally biased region" description="Low complexity" evidence="4">
    <location>
        <begin position="11"/>
        <end position="21"/>
    </location>
</feature>
<dbReference type="Proteomes" id="UP001187682">
    <property type="component" value="Unassembled WGS sequence"/>
</dbReference>
<evidence type="ECO:0000256" key="2">
    <source>
        <dbReference type="ARBA" id="ARBA00023098"/>
    </source>
</evidence>
<dbReference type="PANTHER" id="PTHR10039">
    <property type="entry name" value="AMELOGENIN"/>
    <property type="match status" value="1"/>
</dbReference>
<dbReference type="EMBL" id="ONZQ02000006">
    <property type="protein sequence ID" value="SPO02541.1"/>
    <property type="molecule type" value="Genomic_DNA"/>
</dbReference>
<feature type="region of interest" description="Disordered" evidence="4">
    <location>
        <begin position="1402"/>
        <end position="1425"/>
    </location>
</feature>
<comment type="caution">
    <text evidence="6">The sequence shown here is derived from an EMBL/GenBank/DDBJ whole genome shotgun (WGS) entry which is preliminary data.</text>
</comment>
<protein>
    <recommendedName>
        <fullName evidence="5">PNPLA domain-containing protein</fullName>
    </recommendedName>
</protein>
<evidence type="ECO:0000313" key="7">
    <source>
        <dbReference type="Proteomes" id="UP001187682"/>
    </source>
</evidence>
<keyword evidence="2" id="KW-0443">Lipid metabolism</keyword>
<proteinExistence type="predicted"/>
<feature type="compositionally biased region" description="Basic and acidic residues" evidence="4">
    <location>
        <begin position="1"/>
        <end position="10"/>
    </location>
</feature>
<dbReference type="Gene3D" id="3.40.1090.10">
    <property type="entry name" value="Cytosolic phospholipase A2 catalytic domain"/>
    <property type="match status" value="1"/>
</dbReference>
<dbReference type="PANTHER" id="PTHR10039:SF14">
    <property type="entry name" value="NACHT DOMAIN-CONTAINING PROTEIN"/>
    <property type="match status" value="1"/>
</dbReference>
<dbReference type="Gene3D" id="3.40.50.300">
    <property type="entry name" value="P-loop containing nucleotide triphosphate hydrolases"/>
    <property type="match status" value="1"/>
</dbReference>
<feature type="short sequence motif" description="DGA/G" evidence="3">
    <location>
        <begin position="95"/>
        <end position="97"/>
    </location>
</feature>
<keyword evidence="7" id="KW-1185">Reference proteome</keyword>
<dbReference type="Pfam" id="PF24883">
    <property type="entry name" value="NPHP3_N"/>
    <property type="match status" value="1"/>
</dbReference>